<dbReference type="EMBL" id="QEFP02000010">
    <property type="protein sequence ID" value="MCC5447145.1"/>
    <property type="molecule type" value="Genomic_DNA"/>
</dbReference>
<reference evidence="1" key="4">
    <citation type="submission" date="2021-11" db="EMBL/GenBank/DDBJ databases">
        <authorList>
            <person name="Munson-Mcgee J."/>
            <person name="Field E."/>
            <person name="Bateson M."/>
            <person name="Rooney C."/>
            <person name="Stepanauskas R."/>
            <person name="Young M."/>
        </authorList>
    </citation>
    <scope>NUCLEOTIDE SEQUENCE</scope>
    <source>
        <strain evidence="1">SCGC AB-777_F03</strain>
    </source>
</reference>
<reference evidence="2" key="2">
    <citation type="submission" date="2017-05" db="EMBL/GenBank/DDBJ databases">
        <authorList>
            <person name="Song R."/>
            <person name="Chenine A.L."/>
            <person name="Ruprecht R.M."/>
        </authorList>
    </citation>
    <scope>NUCLEOTIDE SEQUENCE</scope>
    <source>
        <strain evidence="2">SCGC AB-777_F03</strain>
    </source>
</reference>
<dbReference type="Proteomes" id="UP000245509">
    <property type="component" value="Unassembled WGS sequence"/>
</dbReference>
<evidence type="ECO:0000313" key="2">
    <source>
        <dbReference type="EMBL" id="PVU68580.1"/>
    </source>
</evidence>
<organism evidence="2">
    <name type="scientific">Nanobsidianus stetteri</name>
    <dbReference type="NCBI Taxonomy" id="1294122"/>
    <lineage>
        <taxon>Archaea</taxon>
        <taxon>Nanobdellota</taxon>
        <taxon>Candidatus Nanoarchaeia</taxon>
        <taxon>Nanoarchaeales</taxon>
        <taxon>Nanopusillaceae</taxon>
        <taxon>Candidatus Nanobsidianus</taxon>
    </lineage>
</organism>
<dbReference type="RefSeq" id="WP_228615368.1">
    <property type="nucleotide sequence ID" value="NZ_QEFP02000010.1"/>
</dbReference>
<reference evidence="1" key="3">
    <citation type="submission" date="2017-05" db="EMBL/GenBank/DDBJ databases">
        <authorList>
            <person name="Munson-Mcgee J.H."/>
        </authorList>
    </citation>
    <scope>NUCLEOTIDE SEQUENCE</scope>
    <source>
        <strain evidence="1">SCGC AB-777_F03</strain>
    </source>
</reference>
<comment type="caution">
    <text evidence="2">The sequence shown here is derived from an EMBL/GenBank/DDBJ whole genome shotgun (WGS) entry which is preliminary data.</text>
</comment>
<gene>
    <name evidence="1" type="ORF">DDW03_001875</name>
    <name evidence="2" type="ORF">DDW03_01890</name>
</gene>
<reference evidence="2" key="1">
    <citation type="journal article" date="2015" name="Appl. Environ. Microbiol.">
        <title>Nanoarchaeota, Their Sulfolobales Host, and Nanoarchaeota Virus Distribution across Yellowstone National Park Hot Springs.</title>
        <authorList>
            <person name="Munson-McGee J.H."/>
            <person name="Field E.K."/>
            <person name="Bateson M."/>
            <person name="Rooney C."/>
            <person name="Stepanauskas R."/>
            <person name="Young M.J."/>
        </authorList>
    </citation>
    <scope>NUCLEOTIDE SEQUENCE [LARGE SCALE GENOMIC DNA]</scope>
    <source>
        <strain evidence="2">SCGC AB-777_F03</strain>
    </source>
</reference>
<sequence>MSGQPSDESSEQEDIKKLKDHIKDLGDLLDDLYKKVQENFNLPKIESSITSINSYCHKSGSESILCEHNVKSHHYYKDREIMCYSDMPYFPSKIKCTEDNDRSVELFDSLQTISFLEKIKDNSLNIFYAAFPEVLKKSNDRDILINLDAYTDSKGQTKENPEISKRKIDESSYTIEYYDDIRYIKIYVTLGGSNILEI</sequence>
<proteinExistence type="predicted"/>
<protein>
    <submittedName>
        <fullName evidence="2">Uncharacterized protein</fullName>
    </submittedName>
</protein>
<accession>A0A2T9WL67</accession>
<dbReference type="EMBL" id="QEFP01000007">
    <property type="protein sequence ID" value="PVU68580.1"/>
    <property type="molecule type" value="Genomic_DNA"/>
</dbReference>
<name>A0A2T9WL67_NANST</name>
<dbReference type="AlphaFoldDB" id="A0A2T9WL67"/>
<evidence type="ECO:0000313" key="1">
    <source>
        <dbReference type="EMBL" id="MCC5447145.1"/>
    </source>
</evidence>